<keyword evidence="3 7" id="KW-0813">Transport</keyword>
<evidence type="ECO:0000256" key="4">
    <source>
        <dbReference type="ARBA" id="ARBA00022692"/>
    </source>
</evidence>
<dbReference type="InterPro" id="IPR023271">
    <property type="entry name" value="Aquaporin-like"/>
</dbReference>
<evidence type="ECO:0000313" key="10">
    <source>
        <dbReference type="EMBL" id="KIN01526.1"/>
    </source>
</evidence>
<dbReference type="InParanoid" id="A0A0C3GZZ4"/>
<dbReference type="GO" id="GO:0015250">
    <property type="term" value="F:water channel activity"/>
    <property type="evidence" value="ECO:0007669"/>
    <property type="project" value="TreeGrafter"/>
</dbReference>
<evidence type="ECO:0000256" key="1">
    <source>
        <dbReference type="ARBA" id="ARBA00004141"/>
    </source>
</evidence>
<feature type="transmembrane region" description="Helical" evidence="9">
    <location>
        <begin position="94"/>
        <end position="117"/>
    </location>
</feature>
<proteinExistence type="inferred from homology"/>
<protein>
    <recommendedName>
        <fullName evidence="12">Aquaporin-like protein</fullName>
    </recommendedName>
</protein>
<dbReference type="SUPFAM" id="SSF81338">
    <property type="entry name" value="Aquaporin-like"/>
    <property type="match status" value="1"/>
</dbReference>
<keyword evidence="4 7" id="KW-0812">Transmembrane</keyword>
<dbReference type="OrthoDB" id="3222at2759"/>
<keyword evidence="6 9" id="KW-0472">Membrane</keyword>
<gene>
    <name evidence="10" type="ORF">OIDMADRAFT_164147</name>
</gene>
<dbReference type="PRINTS" id="PR00783">
    <property type="entry name" value="MINTRINSICP"/>
</dbReference>
<comment type="similarity">
    <text evidence="2 7">Belongs to the MIP/aquaporin (TC 1.A.8) family.</text>
</comment>
<dbReference type="EMBL" id="KN832876">
    <property type="protein sequence ID" value="KIN01526.1"/>
    <property type="molecule type" value="Genomic_DNA"/>
</dbReference>
<evidence type="ECO:0008006" key="12">
    <source>
        <dbReference type="Google" id="ProtNLM"/>
    </source>
</evidence>
<dbReference type="PANTHER" id="PTHR43829">
    <property type="entry name" value="AQUAPORIN OR AQUAGLYCEROPORIN RELATED"/>
    <property type="match status" value="1"/>
</dbReference>
<feature type="region of interest" description="Disordered" evidence="8">
    <location>
        <begin position="339"/>
        <end position="363"/>
    </location>
</feature>
<evidence type="ECO:0000256" key="2">
    <source>
        <dbReference type="ARBA" id="ARBA00006175"/>
    </source>
</evidence>
<dbReference type="InterPro" id="IPR050363">
    <property type="entry name" value="MIP/Aquaporin"/>
</dbReference>
<evidence type="ECO:0000256" key="9">
    <source>
        <dbReference type="SAM" id="Phobius"/>
    </source>
</evidence>
<evidence type="ECO:0000256" key="8">
    <source>
        <dbReference type="SAM" id="MobiDB-lite"/>
    </source>
</evidence>
<reference evidence="11" key="2">
    <citation type="submission" date="2015-01" db="EMBL/GenBank/DDBJ databases">
        <title>Evolutionary Origins and Diversification of the Mycorrhizal Mutualists.</title>
        <authorList>
            <consortium name="DOE Joint Genome Institute"/>
            <consortium name="Mycorrhizal Genomics Consortium"/>
            <person name="Kohler A."/>
            <person name="Kuo A."/>
            <person name="Nagy L.G."/>
            <person name="Floudas D."/>
            <person name="Copeland A."/>
            <person name="Barry K.W."/>
            <person name="Cichocki N."/>
            <person name="Veneault-Fourrey C."/>
            <person name="LaButti K."/>
            <person name="Lindquist E.A."/>
            <person name="Lipzen A."/>
            <person name="Lundell T."/>
            <person name="Morin E."/>
            <person name="Murat C."/>
            <person name="Riley R."/>
            <person name="Ohm R."/>
            <person name="Sun H."/>
            <person name="Tunlid A."/>
            <person name="Henrissat B."/>
            <person name="Grigoriev I.V."/>
            <person name="Hibbett D.S."/>
            <person name="Martin F."/>
        </authorList>
    </citation>
    <scope>NUCLEOTIDE SEQUENCE [LARGE SCALE GENOMIC DNA]</scope>
    <source>
        <strain evidence="11">Zn</strain>
    </source>
</reference>
<feature type="transmembrane region" description="Helical" evidence="9">
    <location>
        <begin position="206"/>
        <end position="226"/>
    </location>
</feature>
<dbReference type="AlphaFoldDB" id="A0A0C3GZZ4"/>
<comment type="subcellular location">
    <subcellularLocation>
        <location evidence="1">Membrane</location>
        <topology evidence="1">Multi-pass membrane protein</topology>
    </subcellularLocation>
</comment>
<dbReference type="PANTHER" id="PTHR43829:SF14">
    <property type="entry name" value="AQUAPORIN 3"/>
    <property type="match status" value="1"/>
</dbReference>
<dbReference type="InterPro" id="IPR000425">
    <property type="entry name" value="MIP"/>
</dbReference>
<evidence type="ECO:0000256" key="7">
    <source>
        <dbReference type="RuleBase" id="RU000477"/>
    </source>
</evidence>
<organism evidence="10 11">
    <name type="scientific">Oidiodendron maius (strain Zn)</name>
    <dbReference type="NCBI Taxonomy" id="913774"/>
    <lineage>
        <taxon>Eukaryota</taxon>
        <taxon>Fungi</taxon>
        <taxon>Dikarya</taxon>
        <taxon>Ascomycota</taxon>
        <taxon>Pezizomycotina</taxon>
        <taxon>Leotiomycetes</taxon>
        <taxon>Leotiomycetes incertae sedis</taxon>
        <taxon>Myxotrichaceae</taxon>
        <taxon>Oidiodendron</taxon>
    </lineage>
</organism>
<reference evidence="10 11" key="1">
    <citation type="submission" date="2014-04" db="EMBL/GenBank/DDBJ databases">
        <authorList>
            <consortium name="DOE Joint Genome Institute"/>
            <person name="Kuo A."/>
            <person name="Martino E."/>
            <person name="Perotto S."/>
            <person name="Kohler A."/>
            <person name="Nagy L.G."/>
            <person name="Floudas D."/>
            <person name="Copeland A."/>
            <person name="Barry K.W."/>
            <person name="Cichocki N."/>
            <person name="Veneault-Fourrey C."/>
            <person name="LaButti K."/>
            <person name="Lindquist E.A."/>
            <person name="Lipzen A."/>
            <person name="Lundell T."/>
            <person name="Morin E."/>
            <person name="Murat C."/>
            <person name="Sun H."/>
            <person name="Tunlid A."/>
            <person name="Henrissat B."/>
            <person name="Grigoriev I.V."/>
            <person name="Hibbett D.S."/>
            <person name="Martin F."/>
            <person name="Nordberg H.P."/>
            <person name="Cantor M.N."/>
            <person name="Hua S.X."/>
        </authorList>
    </citation>
    <scope>NUCLEOTIDE SEQUENCE [LARGE SCALE GENOMIC DNA]</scope>
    <source>
        <strain evidence="10 11">Zn</strain>
    </source>
</reference>
<feature type="transmembrane region" description="Helical" evidence="9">
    <location>
        <begin position="147"/>
        <end position="165"/>
    </location>
</feature>
<name>A0A0C3GZZ4_OIDMZ</name>
<dbReference type="Pfam" id="PF00230">
    <property type="entry name" value="MIP"/>
    <property type="match status" value="1"/>
</dbReference>
<dbReference type="GO" id="GO:0005886">
    <property type="term" value="C:plasma membrane"/>
    <property type="evidence" value="ECO:0007669"/>
    <property type="project" value="TreeGrafter"/>
</dbReference>
<evidence type="ECO:0000256" key="5">
    <source>
        <dbReference type="ARBA" id="ARBA00022989"/>
    </source>
</evidence>
<evidence type="ECO:0000313" key="11">
    <source>
        <dbReference type="Proteomes" id="UP000054321"/>
    </source>
</evidence>
<dbReference type="Proteomes" id="UP000054321">
    <property type="component" value="Unassembled WGS sequence"/>
</dbReference>
<accession>A0A0C3GZZ4</accession>
<keyword evidence="11" id="KW-1185">Reference proteome</keyword>
<dbReference type="Gene3D" id="1.20.1080.10">
    <property type="entry name" value="Glycerol uptake facilitator protein"/>
    <property type="match status" value="1"/>
</dbReference>
<sequence>MATSHVEKTSDHAGNDVRRLHTHDMEVGFTDAVQKHVQRHVVPPKPVSQRKLDFEHARPRWLREMAAEAIGVFFYVYPGIASTASFFLNNTEPAFGSLFQIGCAYALGIAFAIIVCGPTSGGHFHPAVTICLAVWQGFPWAKVPRYIFAQIFGSFLAGLMLVGVYHPQLSALEAKFVAAGLPPNSLGGPGSILCSFPSPTQTNYGYLFFIEFFVCTFIGIIIWAVLDPANPFIAPSTAPFVVGFAYADMIWGFAGVTIATNTARDLGTRIVAAIFYGGDAFNRYSAIAILTNIPATLFATAVYELLLKDSFAIIAKGHNIHEDGEEGLARHLTKVGTLDQGNSNATGRSTDDSYQNGKHVSPV</sequence>
<evidence type="ECO:0000256" key="6">
    <source>
        <dbReference type="ARBA" id="ARBA00023136"/>
    </source>
</evidence>
<evidence type="ECO:0000256" key="3">
    <source>
        <dbReference type="ARBA" id="ARBA00022448"/>
    </source>
</evidence>
<dbReference type="HOGENOM" id="CLU_020019_6_0_1"/>
<dbReference type="GO" id="GO:0015254">
    <property type="term" value="F:glycerol channel activity"/>
    <property type="evidence" value="ECO:0007669"/>
    <property type="project" value="TreeGrafter"/>
</dbReference>
<feature type="transmembrane region" description="Helical" evidence="9">
    <location>
        <begin position="238"/>
        <end position="259"/>
    </location>
</feature>
<feature type="transmembrane region" description="Helical" evidence="9">
    <location>
        <begin position="66"/>
        <end position="88"/>
    </location>
</feature>
<dbReference type="STRING" id="913774.A0A0C3GZZ4"/>
<keyword evidence="5 9" id="KW-1133">Transmembrane helix</keyword>